<dbReference type="STRING" id="856793.MICA_2418"/>
<keyword evidence="3" id="KW-1185">Reference proteome</keyword>
<dbReference type="Proteomes" id="UP000009286">
    <property type="component" value="Chromosome"/>
</dbReference>
<dbReference type="OrthoDB" id="9817434at2"/>
<feature type="region of interest" description="Disordered" evidence="1">
    <location>
        <begin position="327"/>
        <end position="374"/>
    </location>
</feature>
<dbReference type="KEGG" id="mai:MICA_2418"/>
<feature type="compositionally biased region" description="Low complexity" evidence="1">
    <location>
        <begin position="351"/>
        <end position="367"/>
    </location>
</feature>
<reference evidence="2 3" key="1">
    <citation type="journal article" date="2011" name="BMC Genomics">
        <title>Genomic insights into an obligate epibiotic bacterial predator: Micavibrio aeruginosavorus ARL-13.</title>
        <authorList>
            <person name="Wang Z."/>
            <person name="Kadouri D."/>
            <person name="Wu M."/>
        </authorList>
    </citation>
    <scope>NUCLEOTIDE SEQUENCE [LARGE SCALE GENOMIC DNA]</scope>
    <source>
        <strain evidence="2 3">ARL-13</strain>
    </source>
</reference>
<evidence type="ECO:0000313" key="3">
    <source>
        <dbReference type="Proteomes" id="UP000009286"/>
    </source>
</evidence>
<organism evidence="2 3">
    <name type="scientific">Micavibrio aeruginosavorus (strain ARL-13)</name>
    <dbReference type="NCBI Taxonomy" id="856793"/>
    <lineage>
        <taxon>Bacteria</taxon>
        <taxon>Pseudomonadati</taxon>
        <taxon>Bdellovibrionota</taxon>
        <taxon>Bdellovibrionia</taxon>
        <taxon>Bdellovibrionales</taxon>
        <taxon>Pseudobdellovibrionaceae</taxon>
        <taxon>Micavibrio</taxon>
    </lineage>
</organism>
<evidence type="ECO:0000313" key="2">
    <source>
        <dbReference type="EMBL" id="AEP10720.1"/>
    </source>
</evidence>
<accession>G2KNS5</accession>
<dbReference type="HOGENOM" id="CLU_739279_0_0_5"/>
<sequence length="374" mass="38749">MRLDSAQEFYLSNFAPKTYGLMQKVDAAWDQNMDRAPDYQRLSDAFSAGGRTGVQALETNMQNPTFRIQIENLTTNHPGLLADAVPGMMQDPATMAQKVAELNAKVNAPAAPKLDGTKPDQSATDVSPVGVVASAANTTGVFPMAAASQDDGGLTRMMAMPGAAEFIERVENNERLSAAVTALGGANNGSGLEQLAQRAESDPQFFVKLNTMIDQNPDAVGAVADQIAANPGNAMNILDQAMQGQGMMSQLSEGLGGFMDQFKGGNFDLSGLAGGIMNLVMGLMNAVMGMMGASGQMLSMNAPGGSVAGQAMAATGFSGQLAVVDPKTGGVEPADPHRIPGASAEVDAALQQQQRQPQPQSQPGAQPGMNPMLG</sequence>
<dbReference type="EMBL" id="CP002382">
    <property type="protein sequence ID" value="AEP10720.1"/>
    <property type="molecule type" value="Genomic_DNA"/>
</dbReference>
<dbReference type="RefSeq" id="WP_014103943.1">
    <property type="nucleotide sequence ID" value="NC_016026.1"/>
</dbReference>
<protein>
    <submittedName>
        <fullName evidence="2">Uncharacterized protein</fullName>
    </submittedName>
</protein>
<dbReference type="AlphaFoldDB" id="G2KNS5"/>
<proteinExistence type="predicted"/>
<name>G2KNS5_MICAA</name>
<gene>
    <name evidence="2" type="ordered locus">MICA_2418</name>
</gene>
<evidence type="ECO:0000256" key="1">
    <source>
        <dbReference type="SAM" id="MobiDB-lite"/>
    </source>
</evidence>